<dbReference type="RefSeq" id="WP_311822516.1">
    <property type="nucleotide sequence ID" value="NZ_JARPYH010000005.1"/>
</dbReference>
<dbReference type="EMBL" id="JARPYI010000009">
    <property type="protein sequence ID" value="MDT2600988.1"/>
    <property type="molecule type" value="Genomic_DNA"/>
</dbReference>
<evidence type="ECO:0000313" key="2">
    <source>
        <dbReference type="Proteomes" id="UP001252875"/>
    </source>
</evidence>
<keyword evidence="2" id="KW-1185">Reference proteome</keyword>
<gene>
    <name evidence="1" type="ORF">P7D85_14470</name>
</gene>
<sequence>MAFTVELKGKPLEIKFGYGMLFKANKKLASKDKNGNSQNDGAGVLFAQVLEEDDDALVNIIKLAAKGDPSENDILTAIGEYVEKFDDEEEGYGKIFSDLKAEMLDSGFFVKKLKKYIGNLEKASEAMKGMNPTKDIENPEMQAKGIQELADRMKKELSLPIVPDKD</sequence>
<name>A0ABU3F1I1_9ENTE</name>
<reference evidence="1 2" key="1">
    <citation type="submission" date="2023-03" db="EMBL/GenBank/DDBJ databases">
        <authorList>
            <person name="Shen W."/>
            <person name="Cai J."/>
        </authorList>
    </citation>
    <scope>NUCLEOTIDE SEQUENCE [LARGE SCALE GENOMIC DNA]</scope>
    <source>
        <strain evidence="1 2">D6-4</strain>
    </source>
</reference>
<comment type="caution">
    <text evidence="1">The sequence shown here is derived from an EMBL/GenBank/DDBJ whole genome shotgun (WGS) entry which is preliminary data.</text>
</comment>
<evidence type="ECO:0000313" key="1">
    <source>
        <dbReference type="EMBL" id="MDT2600988.1"/>
    </source>
</evidence>
<dbReference type="InterPro" id="IPR024410">
    <property type="entry name" value="Phage_TAC_12"/>
</dbReference>
<proteinExistence type="predicted"/>
<organism evidence="1 2">
    <name type="scientific">Enterococcus hulanensis</name>
    <dbReference type="NCBI Taxonomy" id="2559929"/>
    <lineage>
        <taxon>Bacteria</taxon>
        <taxon>Bacillati</taxon>
        <taxon>Bacillota</taxon>
        <taxon>Bacilli</taxon>
        <taxon>Lactobacillales</taxon>
        <taxon>Enterococcaceae</taxon>
        <taxon>Enterococcus</taxon>
    </lineage>
</organism>
<protein>
    <submittedName>
        <fullName evidence="1">Tail assembly chaperone</fullName>
    </submittedName>
</protein>
<dbReference type="Pfam" id="PF12363">
    <property type="entry name" value="Phage_TAC_12"/>
    <property type="match status" value="1"/>
</dbReference>
<dbReference type="Proteomes" id="UP001252875">
    <property type="component" value="Unassembled WGS sequence"/>
</dbReference>
<accession>A0ABU3F1I1</accession>